<organism evidence="1 2">
    <name type="scientific">Chelativorans composti</name>
    <dbReference type="NCBI Taxonomy" id="768533"/>
    <lineage>
        <taxon>Bacteria</taxon>
        <taxon>Pseudomonadati</taxon>
        <taxon>Pseudomonadota</taxon>
        <taxon>Alphaproteobacteria</taxon>
        <taxon>Hyphomicrobiales</taxon>
        <taxon>Phyllobacteriaceae</taxon>
        <taxon>Chelativorans</taxon>
    </lineage>
</organism>
<keyword evidence="1" id="KW-0548">Nucleotidyltransferase</keyword>
<proteinExistence type="predicted"/>
<dbReference type="EC" id="2.7.7.7" evidence="1"/>
<dbReference type="InterPro" id="IPR050238">
    <property type="entry name" value="DNA_Rep/Repair_Clamp_Loader"/>
</dbReference>
<dbReference type="EMBL" id="JBHUIR010000017">
    <property type="protein sequence ID" value="MFD2258953.1"/>
    <property type="molecule type" value="Genomic_DNA"/>
</dbReference>
<dbReference type="NCBIfam" id="NF005677">
    <property type="entry name" value="PRK07471.1"/>
    <property type="match status" value="1"/>
</dbReference>
<sequence length="353" mass="39091">MYERLAPEQYDSLTDIPEPVENPHLFGHEDALRLVAAAYRSGKMHHALMVTGPRGIGKATFAFHLAHYLFRHPDPLAAPEMPGIDTESQAFRLAVRGAHPGLLHLSRPWVEKDKQFRTAITVEEIRRIGRFLSMTPPDGGWRVVIVDPADDMNVSAANALLKNLEEPPPRTLFVLVTHSPGSLLPTIRSRCHVIRLKPLEPALLERVLGLLGAPAPEDPQARAFLIDQAEGSVRKAVLLTQFGGLEIASAIQDILRAPRLDVVASHRLADALAGRDSQVQYDLFNQLVLDLAASAAVRAGEANQVLLAEKFARLWEELAQRMRDADTFNLDRKQHALNVLRQLHQAMQDAKAA</sequence>
<reference evidence="2" key="1">
    <citation type="journal article" date="2019" name="Int. J. Syst. Evol. Microbiol.">
        <title>The Global Catalogue of Microorganisms (GCM) 10K type strain sequencing project: providing services to taxonomists for standard genome sequencing and annotation.</title>
        <authorList>
            <consortium name="The Broad Institute Genomics Platform"/>
            <consortium name="The Broad Institute Genome Sequencing Center for Infectious Disease"/>
            <person name="Wu L."/>
            <person name="Ma J."/>
        </authorList>
    </citation>
    <scope>NUCLEOTIDE SEQUENCE [LARGE SCALE GENOMIC DNA]</scope>
    <source>
        <strain evidence="2">KCTC 23707</strain>
    </source>
</reference>
<dbReference type="SUPFAM" id="SSF52540">
    <property type="entry name" value="P-loop containing nucleoside triphosphate hydrolases"/>
    <property type="match status" value="1"/>
</dbReference>
<keyword evidence="1" id="KW-0808">Transferase</keyword>
<dbReference type="PANTHER" id="PTHR11669">
    <property type="entry name" value="REPLICATION FACTOR C / DNA POLYMERASE III GAMMA-TAU SUBUNIT"/>
    <property type="match status" value="1"/>
</dbReference>
<dbReference type="RefSeq" id="WP_345100241.1">
    <property type="nucleotide sequence ID" value="NZ_BAABGS010000074.1"/>
</dbReference>
<dbReference type="NCBIfam" id="NF006586">
    <property type="entry name" value="PRK09112.1"/>
    <property type="match status" value="1"/>
</dbReference>
<comment type="caution">
    <text evidence="1">The sequence shown here is derived from an EMBL/GenBank/DDBJ whole genome shotgun (WGS) entry which is preliminary data.</text>
</comment>
<gene>
    <name evidence="1" type="ORF">ACFSMZ_04155</name>
</gene>
<dbReference type="GO" id="GO:0003887">
    <property type="term" value="F:DNA-directed DNA polymerase activity"/>
    <property type="evidence" value="ECO:0007669"/>
    <property type="project" value="UniProtKB-EC"/>
</dbReference>
<protein>
    <submittedName>
        <fullName evidence="1">DNA polymerase III subunit delta</fullName>
        <ecNumber evidence="1">2.7.7.7</ecNumber>
    </submittedName>
</protein>
<dbReference type="Proteomes" id="UP001597373">
    <property type="component" value="Unassembled WGS sequence"/>
</dbReference>
<dbReference type="InterPro" id="IPR027417">
    <property type="entry name" value="P-loop_NTPase"/>
</dbReference>
<keyword evidence="2" id="KW-1185">Reference proteome</keyword>
<accession>A0ABW5DD11</accession>
<evidence type="ECO:0000313" key="1">
    <source>
        <dbReference type="EMBL" id="MFD2258953.1"/>
    </source>
</evidence>
<dbReference type="Pfam" id="PF13177">
    <property type="entry name" value="DNA_pol3_delta2"/>
    <property type="match status" value="1"/>
</dbReference>
<evidence type="ECO:0000313" key="2">
    <source>
        <dbReference type="Proteomes" id="UP001597373"/>
    </source>
</evidence>
<name>A0ABW5DD11_9HYPH</name>
<dbReference type="Gene3D" id="3.40.50.300">
    <property type="entry name" value="P-loop containing nucleotide triphosphate hydrolases"/>
    <property type="match status" value="1"/>
</dbReference>
<dbReference type="PANTHER" id="PTHR11669:SF8">
    <property type="entry name" value="DNA POLYMERASE III SUBUNIT DELTA"/>
    <property type="match status" value="1"/>
</dbReference>